<dbReference type="AlphaFoldDB" id="A0A917BKG7"/>
<dbReference type="PANTHER" id="PTHR33361">
    <property type="entry name" value="GLR0591 PROTEIN"/>
    <property type="match status" value="1"/>
</dbReference>
<keyword evidence="2" id="KW-1185">Reference proteome</keyword>
<dbReference type="PANTHER" id="PTHR33361:SF2">
    <property type="entry name" value="DUF885 DOMAIN-CONTAINING PROTEIN"/>
    <property type="match status" value="1"/>
</dbReference>
<dbReference type="EMBL" id="BMKQ01000001">
    <property type="protein sequence ID" value="GGF46741.1"/>
    <property type="molecule type" value="Genomic_DNA"/>
</dbReference>
<dbReference type="Pfam" id="PF05960">
    <property type="entry name" value="DUF885"/>
    <property type="match status" value="1"/>
</dbReference>
<dbReference type="Proteomes" id="UP000649179">
    <property type="component" value="Unassembled WGS sequence"/>
</dbReference>
<name>A0A917BKG7_9ACTN</name>
<evidence type="ECO:0000313" key="2">
    <source>
        <dbReference type="Proteomes" id="UP000649179"/>
    </source>
</evidence>
<dbReference type="RefSeq" id="WP_188779717.1">
    <property type="nucleotide sequence ID" value="NZ_BMKQ01000001.1"/>
</dbReference>
<reference evidence="1" key="1">
    <citation type="journal article" date="2014" name="Int. J. Syst. Evol. Microbiol.">
        <title>Complete genome sequence of Corynebacterium casei LMG S-19264T (=DSM 44701T), isolated from a smear-ripened cheese.</title>
        <authorList>
            <consortium name="US DOE Joint Genome Institute (JGI-PGF)"/>
            <person name="Walter F."/>
            <person name="Albersmeier A."/>
            <person name="Kalinowski J."/>
            <person name="Ruckert C."/>
        </authorList>
    </citation>
    <scope>NUCLEOTIDE SEQUENCE</scope>
    <source>
        <strain evidence="1">CGMCC 1.16067</strain>
    </source>
</reference>
<proteinExistence type="predicted"/>
<dbReference type="InterPro" id="IPR010281">
    <property type="entry name" value="DUF885"/>
</dbReference>
<comment type="caution">
    <text evidence="1">The sequence shown here is derived from an EMBL/GenBank/DDBJ whole genome shotgun (WGS) entry which is preliminary data.</text>
</comment>
<evidence type="ECO:0000313" key="1">
    <source>
        <dbReference type="EMBL" id="GGF46741.1"/>
    </source>
</evidence>
<sequence length="557" mass="60759">MTADDAARDLDDLTTAFWDHYLESNPTEAHLLGIYRYAGFVEDSSRAAEDRTIETMRTFASDAEAIDPGGLDDQQRLSRELLVHHADDTAAVLGVRLPELGADPIFGPQEELPIVLGMLGLPDAGVAEAMADKLHGFGRQVDQLTERLREGVASGRTPAAFAVTDTVGQIDDWLARPINEDPLLAAVPAPPATLDEAAWRERLGQVVADVVRPAFAAYADVLRTEVLPHARPDEECGLGALPDGEASYATMLRHSTTTDLTAQQIHDIGLEQVAKLAEEYRALGPDVVGSDDLGTIFERLRTDPALHYERGEELVSDSVVAMDRAWAAMPDWFETLPQARCEVQGTDGGAKAFYFPPASDGSRGGTFFINTEEPESWGRFELESMAFHEGIPGHHLQLTIAGELSGLPDFRKHLHHNAYAEGWGLYTERLADEMGLYAGPVDRIGMLAADSMRACRLVVDTGLHALGWSRQQAVDYMVDNSPLTPAMVRPEIDRYICSPGQATGYMVGRLEILRMRAEAQGRQGAGFDVRRFHSAVLDSGSLPLDVLDRVVAARLPA</sequence>
<accession>A0A917BKG7</accession>
<evidence type="ECO:0008006" key="3">
    <source>
        <dbReference type="Google" id="ProtNLM"/>
    </source>
</evidence>
<organism evidence="1 2">
    <name type="scientific">Marmoricola endophyticus</name>
    <dbReference type="NCBI Taxonomy" id="2040280"/>
    <lineage>
        <taxon>Bacteria</taxon>
        <taxon>Bacillati</taxon>
        <taxon>Actinomycetota</taxon>
        <taxon>Actinomycetes</taxon>
        <taxon>Propionibacteriales</taxon>
        <taxon>Nocardioidaceae</taxon>
        <taxon>Marmoricola</taxon>
    </lineage>
</organism>
<gene>
    <name evidence="1" type="ORF">GCM10011519_20910</name>
</gene>
<reference evidence="1" key="2">
    <citation type="submission" date="2020-09" db="EMBL/GenBank/DDBJ databases">
        <authorList>
            <person name="Sun Q."/>
            <person name="Zhou Y."/>
        </authorList>
    </citation>
    <scope>NUCLEOTIDE SEQUENCE</scope>
    <source>
        <strain evidence="1">CGMCC 1.16067</strain>
    </source>
</reference>
<protein>
    <recommendedName>
        <fullName evidence="3">DUF885 domain-containing protein</fullName>
    </recommendedName>
</protein>